<dbReference type="PANTHER" id="PTHR45081:SF1">
    <property type="entry name" value="EF HAND FAMILY PROTEIN, PUTATIVE, EXPRESSED-RELATED"/>
    <property type="match status" value="1"/>
</dbReference>
<dbReference type="PROSITE" id="PS50222">
    <property type="entry name" value="EF_HAND_2"/>
    <property type="match status" value="1"/>
</dbReference>
<evidence type="ECO:0000313" key="3">
    <source>
        <dbReference type="EMBL" id="CAK9235251.1"/>
    </source>
</evidence>
<dbReference type="PANTHER" id="PTHR45081">
    <property type="entry name" value="EF HAND FAMILY PROTEIN, PUTATIVE, EXPRESSED-RELATED"/>
    <property type="match status" value="1"/>
</dbReference>
<feature type="region of interest" description="Disordered" evidence="1">
    <location>
        <begin position="101"/>
        <end position="133"/>
    </location>
</feature>
<dbReference type="InterPro" id="IPR002048">
    <property type="entry name" value="EF_hand_dom"/>
</dbReference>
<organism evidence="3 4">
    <name type="scientific">Sphagnum troendelagicum</name>
    <dbReference type="NCBI Taxonomy" id="128251"/>
    <lineage>
        <taxon>Eukaryota</taxon>
        <taxon>Viridiplantae</taxon>
        <taxon>Streptophyta</taxon>
        <taxon>Embryophyta</taxon>
        <taxon>Bryophyta</taxon>
        <taxon>Sphagnophytina</taxon>
        <taxon>Sphagnopsida</taxon>
        <taxon>Sphagnales</taxon>
        <taxon>Sphagnaceae</taxon>
        <taxon>Sphagnum</taxon>
    </lineage>
</organism>
<reference evidence="3" key="1">
    <citation type="submission" date="2024-02" db="EMBL/GenBank/DDBJ databases">
        <authorList>
            <consortium name="ELIXIR-Norway"/>
            <consortium name="Elixir Norway"/>
        </authorList>
    </citation>
    <scope>NUCLEOTIDE SEQUENCE</scope>
</reference>
<protein>
    <recommendedName>
        <fullName evidence="2">EF-hand domain-containing protein</fullName>
    </recommendedName>
</protein>
<dbReference type="Proteomes" id="UP001497512">
    <property type="component" value="Chromosome 8"/>
</dbReference>
<evidence type="ECO:0000259" key="2">
    <source>
        <dbReference type="PROSITE" id="PS50222"/>
    </source>
</evidence>
<sequence>MTESGPGLSIRAQKVRGIINAFDSNKDGCLNRIEVVALMTAVNPHVKFNKEQIEGILDVIFKTYAEFIQEPEGLSFEGLLRTYDDGAGDLDRDFDALGLNLDSIPEDGTQEPHAAAETTKLRLPPTDQAGGSAGSKLPAAFIADGTSSANAAKRSSKLGARLSSPNNGIAYDDTCHCYCCSCSCYCSCLFPIVSVAGAVSQVSQAVIQAVSKQPNTKSWSFC</sequence>
<accession>A0ABP0V295</accession>
<dbReference type="EMBL" id="OZ019900">
    <property type="protein sequence ID" value="CAK9235251.1"/>
    <property type="molecule type" value="Genomic_DNA"/>
</dbReference>
<dbReference type="InterPro" id="IPR018247">
    <property type="entry name" value="EF_Hand_1_Ca_BS"/>
</dbReference>
<name>A0ABP0V295_9BRYO</name>
<keyword evidence="4" id="KW-1185">Reference proteome</keyword>
<proteinExistence type="predicted"/>
<evidence type="ECO:0000256" key="1">
    <source>
        <dbReference type="SAM" id="MobiDB-lite"/>
    </source>
</evidence>
<evidence type="ECO:0000313" key="4">
    <source>
        <dbReference type="Proteomes" id="UP001497512"/>
    </source>
</evidence>
<gene>
    <name evidence="3" type="ORF">CSSPTR1EN2_LOCUS22623</name>
</gene>
<dbReference type="PROSITE" id="PS00018">
    <property type="entry name" value="EF_HAND_1"/>
    <property type="match status" value="1"/>
</dbReference>
<feature type="domain" description="EF-hand" evidence="2">
    <location>
        <begin position="10"/>
        <end position="45"/>
    </location>
</feature>